<proteinExistence type="inferred from homology"/>
<accession>A0A087LXZ2</accession>
<keyword evidence="12" id="KW-0732">Signal</keyword>
<comment type="subunit">
    <text evidence="4">Homodimer.</text>
</comment>
<evidence type="ECO:0000256" key="8">
    <source>
        <dbReference type="ARBA" id="ARBA00022977"/>
    </source>
</evidence>
<dbReference type="Proteomes" id="UP000028981">
    <property type="component" value="Unassembled WGS sequence"/>
</dbReference>
<keyword evidence="8" id="KW-0784">Thiamine biosynthesis</keyword>
<evidence type="ECO:0000313" key="15">
    <source>
        <dbReference type="Proteomes" id="UP000028981"/>
    </source>
</evidence>
<sequence>MPKNRDFALTRRHLLMAGAAGLLASGLPRPLLAQDTASITTAFGWISNVEYAGFWAALDQGYFTEEGLDAPYLAGGPNAPDVLVSLASDAAQVAFANWLPLLDAIGKDNDFQILGSAWAKSPSGLLSLAANPVRTPQDLVGKRILAQNPSDTSIFDAVLTKAGLPLDYEIIPTGFSPEPLLAGDGDVYLCFATNQPITLENMGMVQDKDFVVTLFDDIGYVVKAGLMVAKKSYIAENRDTLVKYARAMIKGWEYAFANPAYAAQIVIDNYGADLGLDLAQQTRQMELQIPLMKPTPEYKLYLFDTADITGNMTEAAEAVGRSVPPLADLVDFSIAEEAYATL</sequence>
<evidence type="ECO:0000256" key="2">
    <source>
        <dbReference type="ARBA" id="ARBA00004948"/>
    </source>
</evidence>
<dbReference type="PROSITE" id="PS51318">
    <property type="entry name" value="TAT"/>
    <property type="match status" value="1"/>
</dbReference>
<dbReference type="SUPFAM" id="SSF53850">
    <property type="entry name" value="Periplasmic binding protein-like II"/>
    <property type="match status" value="1"/>
</dbReference>
<evidence type="ECO:0000256" key="12">
    <source>
        <dbReference type="SAM" id="SignalP"/>
    </source>
</evidence>
<feature type="domain" description="SsuA/THI5-like" evidence="13">
    <location>
        <begin position="48"/>
        <end position="261"/>
    </location>
</feature>
<evidence type="ECO:0000256" key="4">
    <source>
        <dbReference type="ARBA" id="ARBA00011738"/>
    </source>
</evidence>
<comment type="pathway">
    <text evidence="2">Cofactor biosynthesis; thiamine diphosphate biosynthesis.</text>
</comment>
<evidence type="ECO:0000256" key="1">
    <source>
        <dbReference type="ARBA" id="ARBA00003469"/>
    </source>
</evidence>
<keyword evidence="7" id="KW-0663">Pyridoxal phosphate</keyword>
<gene>
    <name evidence="14" type="ORF">JP75_20710</name>
</gene>
<dbReference type="Pfam" id="PF09084">
    <property type="entry name" value="NMT1"/>
    <property type="match status" value="1"/>
</dbReference>
<evidence type="ECO:0000256" key="9">
    <source>
        <dbReference type="ARBA" id="ARBA00023004"/>
    </source>
</evidence>
<evidence type="ECO:0000256" key="10">
    <source>
        <dbReference type="ARBA" id="ARBA00033171"/>
    </source>
</evidence>
<feature type="chain" id="PRO_5001825832" description="Thiamine pyrimidine synthase" evidence="12">
    <location>
        <begin position="34"/>
        <end position="342"/>
    </location>
</feature>
<dbReference type="InterPro" id="IPR006311">
    <property type="entry name" value="TAT_signal"/>
</dbReference>
<comment type="function">
    <text evidence="1">Responsible for the formation of the pyrimidine heterocycle in the thiamine biosynthesis pathway. Catalyzes the formation of hydroxymethylpyrimidine phosphate (HMP-P) from histidine and pyridoxal phosphate (PLP). The protein uses PLP and the active site histidine to form HMP-P, generating an inactive enzyme. The enzyme can only undergo a single turnover, which suggests it is a suicide enzyme.</text>
</comment>
<dbReference type="Gene3D" id="3.40.190.10">
    <property type="entry name" value="Periplasmic binding protein-like II"/>
    <property type="match status" value="2"/>
</dbReference>
<evidence type="ECO:0000256" key="5">
    <source>
        <dbReference type="ARBA" id="ARBA00022679"/>
    </source>
</evidence>
<keyword evidence="9" id="KW-0408">Iron</keyword>
<dbReference type="GO" id="GO:0016740">
    <property type="term" value="F:transferase activity"/>
    <property type="evidence" value="ECO:0007669"/>
    <property type="project" value="UniProtKB-KW"/>
</dbReference>
<feature type="signal peptide" evidence="12">
    <location>
        <begin position="1"/>
        <end position="33"/>
    </location>
</feature>
<dbReference type="PANTHER" id="PTHR31528:SF1">
    <property type="entry name" value="4-AMINO-5-HYDROXYMETHYL-2-METHYLPYRIMIDINE PHOSPHATE SYNTHASE THI11-RELATED"/>
    <property type="match status" value="1"/>
</dbReference>
<keyword evidence="5" id="KW-0808">Transferase</keyword>
<evidence type="ECO:0000256" key="3">
    <source>
        <dbReference type="ARBA" id="ARBA00009406"/>
    </source>
</evidence>
<evidence type="ECO:0000259" key="13">
    <source>
        <dbReference type="Pfam" id="PF09084"/>
    </source>
</evidence>
<evidence type="ECO:0000313" key="14">
    <source>
        <dbReference type="EMBL" id="KFL29495.1"/>
    </source>
</evidence>
<dbReference type="InterPro" id="IPR027939">
    <property type="entry name" value="NMT1/THI5"/>
</dbReference>
<dbReference type="AlphaFoldDB" id="A0A087LXZ2"/>
<keyword evidence="15" id="KW-1185">Reference proteome</keyword>
<name>A0A087LXZ2_9HYPH</name>
<dbReference type="InterPro" id="IPR015168">
    <property type="entry name" value="SsuA/THI5"/>
</dbReference>
<dbReference type="GO" id="GO:0009228">
    <property type="term" value="P:thiamine biosynthetic process"/>
    <property type="evidence" value="ECO:0007669"/>
    <property type="project" value="UniProtKB-KW"/>
</dbReference>
<organism evidence="14 15">
    <name type="scientific">Devosia riboflavina</name>
    <dbReference type="NCBI Taxonomy" id="46914"/>
    <lineage>
        <taxon>Bacteria</taxon>
        <taxon>Pseudomonadati</taxon>
        <taxon>Pseudomonadota</taxon>
        <taxon>Alphaproteobacteria</taxon>
        <taxon>Hyphomicrobiales</taxon>
        <taxon>Devosiaceae</taxon>
        <taxon>Devosia</taxon>
    </lineage>
</organism>
<dbReference type="STRING" id="46914.JP75_20710"/>
<comment type="similarity">
    <text evidence="3">Belongs to the NMT1/THI5 family.</text>
</comment>
<evidence type="ECO:0000256" key="7">
    <source>
        <dbReference type="ARBA" id="ARBA00022898"/>
    </source>
</evidence>
<comment type="catalytic activity">
    <reaction evidence="11">
        <text>N(6)-(pyridoxal phosphate)-L-lysyl-[4-amino-5-hydroxymethyl-2-methylpyrimidine phosphate synthase] + L-histidyl-[4-amino-5-hydroxymethyl-2-methylpyrimidine phosphate synthase] + 2 Fe(3+) + 4 H2O = L-lysyl-[4-amino-5-hydroxymethyl-2-methylpyrimidine phosphate synthase] + (2S)-2-amino-5-hydroxy-4-oxopentanoyl-[4-amino-5-hydroxymethyl-2-methylpyrimidine phosphate synthase] + 4-amino-2-methyl-5-(phosphooxymethyl)pyrimidine + 3-oxopropanoate + 2 Fe(2+) + 2 H(+)</text>
        <dbReference type="Rhea" id="RHEA:65756"/>
        <dbReference type="Rhea" id="RHEA-COMP:16892"/>
        <dbReference type="Rhea" id="RHEA-COMP:16893"/>
        <dbReference type="Rhea" id="RHEA-COMP:16894"/>
        <dbReference type="Rhea" id="RHEA-COMP:16895"/>
        <dbReference type="ChEBI" id="CHEBI:15377"/>
        <dbReference type="ChEBI" id="CHEBI:15378"/>
        <dbReference type="ChEBI" id="CHEBI:29033"/>
        <dbReference type="ChEBI" id="CHEBI:29034"/>
        <dbReference type="ChEBI" id="CHEBI:29969"/>
        <dbReference type="ChEBI" id="CHEBI:29979"/>
        <dbReference type="ChEBI" id="CHEBI:33190"/>
        <dbReference type="ChEBI" id="CHEBI:58354"/>
        <dbReference type="ChEBI" id="CHEBI:143915"/>
        <dbReference type="ChEBI" id="CHEBI:157692"/>
    </reaction>
    <physiologicalReaction direction="left-to-right" evidence="11">
        <dbReference type="Rhea" id="RHEA:65757"/>
    </physiologicalReaction>
</comment>
<evidence type="ECO:0000256" key="11">
    <source>
        <dbReference type="ARBA" id="ARBA00048179"/>
    </source>
</evidence>
<evidence type="ECO:0000256" key="6">
    <source>
        <dbReference type="ARBA" id="ARBA00022723"/>
    </source>
</evidence>
<dbReference type="PANTHER" id="PTHR31528">
    <property type="entry name" value="4-AMINO-5-HYDROXYMETHYL-2-METHYLPYRIMIDINE PHOSPHATE SYNTHASE THI11-RELATED"/>
    <property type="match status" value="1"/>
</dbReference>
<dbReference type="EMBL" id="JQGC01000025">
    <property type="protein sequence ID" value="KFL29495.1"/>
    <property type="molecule type" value="Genomic_DNA"/>
</dbReference>
<comment type="caution">
    <text evidence="14">The sequence shown here is derived from an EMBL/GenBank/DDBJ whole genome shotgun (WGS) entry which is preliminary data.</text>
</comment>
<dbReference type="GO" id="GO:0046872">
    <property type="term" value="F:metal ion binding"/>
    <property type="evidence" value="ECO:0007669"/>
    <property type="project" value="UniProtKB-KW"/>
</dbReference>
<reference evidence="14 15" key="1">
    <citation type="submission" date="2014-08" db="EMBL/GenBank/DDBJ databases">
        <authorList>
            <person name="Hassan Y.I."/>
            <person name="Lepp D."/>
            <person name="Zhou T."/>
        </authorList>
    </citation>
    <scope>NUCLEOTIDE SEQUENCE [LARGE SCALE GENOMIC DNA]</scope>
    <source>
        <strain evidence="14 15">IFO13584</strain>
    </source>
</reference>
<protein>
    <recommendedName>
        <fullName evidence="10">Thiamine pyrimidine synthase</fullName>
    </recommendedName>
</protein>
<keyword evidence="6" id="KW-0479">Metal-binding</keyword>